<evidence type="ECO:0000313" key="9">
    <source>
        <dbReference type="EMBL" id="MFD2143300.1"/>
    </source>
</evidence>
<dbReference type="Pfam" id="PF00158">
    <property type="entry name" value="Sigma54_activat"/>
    <property type="match status" value="1"/>
</dbReference>
<dbReference type="RefSeq" id="WP_213355633.1">
    <property type="nucleotide sequence ID" value="NZ_JAHBGB010000044.1"/>
</dbReference>
<name>A0ABW4Z407_9HYPH</name>
<gene>
    <name evidence="9" type="ORF">ACFSNC_23070</name>
</gene>
<keyword evidence="4" id="KW-0805">Transcription regulation</keyword>
<reference evidence="10" key="1">
    <citation type="journal article" date="2019" name="Int. J. Syst. Evol. Microbiol.">
        <title>The Global Catalogue of Microorganisms (GCM) 10K type strain sequencing project: providing services to taxonomists for standard genome sequencing and annotation.</title>
        <authorList>
            <consortium name="The Broad Institute Genomics Platform"/>
            <consortium name="The Broad Institute Genome Sequencing Center for Infectious Disease"/>
            <person name="Wu L."/>
            <person name="Ma J."/>
        </authorList>
    </citation>
    <scope>NUCLEOTIDE SEQUENCE [LARGE SCALE GENOMIC DNA]</scope>
    <source>
        <strain evidence="10">CCM 7435</strain>
    </source>
</reference>
<evidence type="ECO:0000256" key="4">
    <source>
        <dbReference type="ARBA" id="ARBA00023015"/>
    </source>
</evidence>
<dbReference type="CDD" id="cd00009">
    <property type="entry name" value="AAA"/>
    <property type="match status" value="1"/>
</dbReference>
<dbReference type="SUPFAM" id="SSF46689">
    <property type="entry name" value="Homeodomain-like"/>
    <property type="match status" value="1"/>
</dbReference>
<protein>
    <submittedName>
        <fullName evidence="9">Sigma-54-dependent Fis family transcriptional regulator</fullName>
    </submittedName>
</protein>
<dbReference type="Pfam" id="PF25601">
    <property type="entry name" value="AAA_lid_14"/>
    <property type="match status" value="1"/>
</dbReference>
<evidence type="ECO:0000256" key="7">
    <source>
        <dbReference type="SAM" id="MobiDB-lite"/>
    </source>
</evidence>
<keyword evidence="2" id="KW-0067">ATP-binding</keyword>
<dbReference type="Gene3D" id="3.40.50.300">
    <property type="entry name" value="P-loop containing nucleotide triphosphate hydrolases"/>
    <property type="match status" value="1"/>
</dbReference>
<dbReference type="PRINTS" id="PR01590">
    <property type="entry name" value="HTHFIS"/>
</dbReference>
<evidence type="ECO:0000256" key="5">
    <source>
        <dbReference type="ARBA" id="ARBA00023125"/>
    </source>
</evidence>
<dbReference type="SUPFAM" id="SSF55781">
    <property type="entry name" value="GAF domain-like"/>
    <property type="match status" value="1"/>
</dbReference>
<organism evidence="9 10">
    <name type="scientific">Ancylobacter oerskovii</name>
    <dbReference type="NCBI Taxonomy" id="459519"/>
    <lineage>
        <taxon>Bacteria</taxon>
        <taxon>Pseudomonadati</taxon>
        <taxon>Pseudomonadota</taxon>
        <taxon>Alphaproteobacteria</taxon>
        <taxon>Hyphomicrobiales</taxon>
        <taxon>Xanthobacteraceae</taxon>
        <taxon>Ancylobacter</taxon>
    </lineage>
</organism>
<evidence type="ECO:0000256" key="2">
    <source>
        <dbReference type="ARBA" id="ARBA00022840"/>
    </source>
</evidence>
<evidence type="ECO:0000259" key="8">
    <source>
        <dbReference type="PROSITE" id="PS50045"/>
    </source>
</evidence>
<dbReference type="Gene3D" id="3.30.450.40">
    <property type="match status" value="1"/>
</dbReference>
<feature type="domain" description="Sigma-54 factor interaction" evidence="8">
    <location>
        <begin position="332"/>
        <end position="550"/>
    </location>
</feature>
<dbReference type="Gene3D" id="1.10.8.60">
    <property type="match status" value="1"/>
</dbReference>
<sequence>MRADTVSRAVSAARRQFFNEGRPPQSLVAEPILRSWRRCADRGLDNQVLPSLVPLTAGELRQASERNERLRRLSRPEIESLYAEAMQTGCVVVLTDASGLILESRGHAAFASRAAQVALHPGVDWSETATGTNAVGTALLEGRPIAVHGGEHYLDPHGILSCSAAPIMDPFGHALGVLDLSGPAAVDHRHALGLVRLAAEQIEHRFFDDGFAELQVLRLGADRALLGTAREGVLVFDGERLVAANRHGLGLFGIDWSALGSRRVEELVARLPQEAGIARIEVTGGRVLFGRLDGAEAPSRRVAGGVALRRAPSNSPGRLPQFGELLLREEDERALSRAVKMTDAGVPVLIQGETGTGKEMAAREVHRRGPRAAGPFVAVNCAAIPETLIEAELFGYEEGAFTGARRHGRKGLLREADGGVLFLDEIGDMPLALQSRLLRVLQDREVLPLGAGRPVSVDFALVCATHRHLKALVESGAFRSDLYFRIAHYTIELPAVRDLPDRLATVRELWRRVAGDDRLALTAGCEERLAAYEWPGNFRQLVGVLRMLAALAEPGQPVGPDLLPEEVGASRGASDDGAPAVASSEPADLDAIELAAMRRALDAHGGNVSKAARALGINRSTLYRRLLSTH</sequence>
<dbReference type="PANTHER" id="PTHR32071:SF77">
    <property type="entry name" value="TRANSCRIPTIONAL REGULATORY PROTEIN"/>
    <property type="match status" value="1"/>
</dbReference>
<dbReference type="InterPro" id="IPR002078">
    <property type="entry name" value="Sigma_54_int"/>
</dbReference>
<keyword evidence="6" id="KW-0804">Transcription</keyword>
<dbReference type="InterPro" id="IPR003593">
    <property type="entry name" value="AAA+_ATPase"/>
</dbReference>
<comment type="caution">
    <text evidence="9">The sequence shown here is derived from an EMBL/GenBank/DDBJ whole genome shotgun (WGS) entry which is preliminary data.</text>
</comment>
<feature type="region of interest" description="Disordered" evidence="7">
    <location>
        <begin position="559"/>
        <end position="585"/>
    </location>
</feature>
<dbReference type="Gene3D" id="1.10.10.60">
    <property type="entry name" value="Homeodomain-like"/>
    <property type="match status" value="1"/>
</dbReference>
<keyword evidence="3" id="KW-0902">Two-component regulatory system</keyword>
<dbReference type="Pfam" id="PF01590">
    <property type="entry name" value="GAF"/>
    <property type="match status" value="1"/>
</dbReference>
<dbReference type="EMBL" id="JBHUHD010000001">
    <property type="protein sequence ID" value="MFD2143300.1"/>
    <property type="molecule type" value="Genomic_DNA"/>
</dbReference>
<accession>A0ABW4Z407</accession>
<dbReference type="PANTHER" id="PTHR32071">
    <property type="entry name" value="TRANSCRIPTIONAL REGULATORY PROTEIN"/>
    <property type="match status" value="1"/>
</dbReference>
<dbReference type="InterPro" id="IPR009057">
    <property type="entry name" value="Homeodomain-like_sf"/>
</dbReference>
<dbReference type="InterPro" id="IPR058031">
    <property type="entry name" value="AAA_lid_NorR"/>
</dbReference>
<keyword evidence="1" id="KW-0547">Nucleotide-binding</keyword>
<keyword evidence="5" id="KW-0238">DNA-binding</keyword>
<dbReference type="InterPro" id="IPR029016">
    <property type="entry name" value="GAF-like_dom_sf"/>
</dbReference>
<evidence type="ECO:0000256" key="6">
    <source>
        <dbReference type="ARBA" id="ARBA00023163"/>
    </source>
</evidence>
<dbReference type="Pfam" id="PF02954">
    <property type="entry name" value="HTH_8"/>
    <property type="match status" value="1"/>
</dbReference>
<proteinExistence type="predicted"/>
<evidence type="ECO:0000256" key="3">
    <source>
        <dbReference type="ARBA" id="ARBA00023012"/>
    </source>
</evidence>
<dbReference type="Proteomes" id="UP001597299">
    <property type="component" value="Unassembled WGS sequence"/>
</dbReference>
<keyword evidence="10" id="KW-1185">Reference proteome</keyword>
<dbReference type="SMART" id="SM00382">
    <property type="entry name" value="AAA"/>
    <property type="match status" value="1"/>
</dbReference>
<dbReference type="InterPro" id="IPR003018">
    <property type="entry name" value="GAF"/>
</dbReference>
<dbReference type="InterPro" id="IPR027417">
    <property type="entry name" value="P-loop_NTPase"/>
</dbReference>
<evidence type="ECO:0000256" key="1">
    <source>
        <dbReference type="ARBA" id="ARBA00022741"/>
    </source>
</evidence>
<dbReference type="InterPro" id="IPR002197">
    <property type="entry name" value="HTH_Fis"/>
</dbReference>
<evidence type="ECO:0000313" key="10">
    <source>
        <dbReference type="Proteomes" id="UP001597299"/>
    </source>
</evidence>
<dbReference type="SUPFAM" id="SSF52540">
    <property type="entry name" value="P-loop containing nucleoside triphosphate hydrolases"/>
    <property type="match status" value="1"/>
</dbReference>
<dbReference type="PROSITE" id="PS50045">
    <property type="entry name" value="SIGMA54_INTERACT_4"/>
    <property type="match status" value="1"/>
</dbReference>